<reference evidence="2 3" key="1">
    <citation type="submission" date="2016-10" db="EMBL/GenBank/DDBJ databases">
        <authorList>
            <person name="de Groot N.N."/>
        </authorList>
    </citation>
    <scope>NUCLEOTIDE SEQUENCE [LARGE SCALE GENOMIC DNA]</scope>
    <source>
        <strain evidence="2 3">DSM 27078</strain>
    </source>
</reference>
<dbReference type="RefSeq" id="WP_091466647.1">
    <property type="nucleotide sequence ID" value="NZ_FOEI01000002.1"/>
</dbReference>
<dbReference type="EMBL" id="FOEI01000002">
    <property type="protein sequence ID" value="SEP83026.1"/>
    <property type="molecule type" value="Genomic_DNA"/>
</dbReference>
<protein>
    <recommendedName>
        <fullName evidence="1">Serine aminopeptidase S33 domain-containing protein</fullName>
    </recommendedName>
</protein>
<dbReference type="Pfam" id="PF12146">
    <property type="entry name" value="Hydrolase_4"/>
    <property type="match status" value="1"/>
</dbReference>
<dbReference type="Gene3D" id="3.40.50.1820">
    <property type="entry name" value="alpha/beta hydrolase"/>
    <property type="match status" value="1"/>
</dbReference>
<dbReference type="PANTHER" id="PTHR43265:SF1">
    <property type="entry name" value="ESTERASE ESTD"/>
    <property type="match status" value="1"/>
</dbReference>
<evidence type="ECO:0000259" key="1">
    <source>
        <dbReference type="Pfam" id="PF12146"/>
    </source>
</evidence>
<dbReference type="OrthoDB" id="9809549at2"/>
<dbReference type="PANTHER" id="PTHR43265">
    <property type="entry name" value="ESTERASE ESTD"/>
    <property type="match status" value="1"/>
</dbReference>
<sequence>MNKLKILIIVLFLSNMSFGQEMFEYEKKIQNEENYNSIDLEFINAKEKIKLYGTLIEPKKEYTKILIIVPGSGMDTRNCHFKLTESLLEKDIAVFRYDERGVGKSEGKFSSANYTITDMANDLSIIFDSIKTNKNLSSKKIGLLGHSLGGLVTMSLVEKGYKPDFIIQWATPVQKNGEFLKYQLKTGINKFENELIFDSLEKKLAVMEIFHNSFGGTSVENTLKEDLKIYKEALKKAKEIGYTNKNYNRFFYCNFNSQKHIVKKDFETLYAQSKIPMLYIIGSDDKFVDPISEINKLQSFQNNKIKIVVLEGLNHYLTKGQLDKPTYEIENIAKDEMINWVVNQ</sequence>
<dbReference type="SUPFAM" id="SSF53474">
    <property type="entry name" value="alpha/beta-Hydrolases"/>
    <property type="match status" value="1"/>
</dbReference>
<proteinExistence type="predicted"/>
<name>A0A1H9B1W4_9FLAO</name>
<dbReference type="GO" id="GO:0052689">
    <property type="term" value="F:carboxylic ester hydrolase activity"/>
    <property type="evidence" value="ECO:0007669"/>
    <property type="project" value="TreeGrafter"/>
</dbReference>
<keyword evidence="3" id="KW-1185">Reference proteome</keyword>
<evidence type="ECO:0000313" key="2">
    <source>
        <dbReference type="EMBL" id="SEP83026.1"/>
    </source>
</evidence>
<gene>
    <name evidence="2" type="ORF">SAMN05444005_102461</name>
</gene>
<accession>A0A1H9B1W4</accession>
<dbReference type="InterPro" id="IPR022742">
    <property type="entry name" value="Hydrolase_4"/>
</dbReference>
<dbReference type="Proteomes" id="UP000198648">
    <property type="component" value="Unassembled WGS sequence"/>
</dbReference>
<evidence type="ECO:0000313" key="3">
    <source>
        <dbReference type="Proteomes" id="UP000198648"/>
    </source>
</evidence>
<dbReference type="InterPro" id="IPR029058">
    <property type="entry name" value="AB_hydrolase_fold"/>
</dbReference>
<dbReference type="AlphaFoldDB" id="A0A1H9B1W4"/>
<dbReference type="STRING" id="1299341.SAMN05444005_102461"/>
<organism evidence="2 3">
    <name type="scientific">Flavobacterium urocaniciphilum</name>
    <dbReference type="NCBI Taxonomy" id="1299341"/>
    <lineage>
        <taxon>Bacteria</taxon>
        <taxon>Pseudomonadati</taxon>
        <taxon>Bacteroidota</taxon>
        <taxon>Flavobacteriia</taxon>
        <taxon>Flavobacteriales</taxon>
        <taxon>Flavobacteriaceae</taxon>
        <taxon>Flavobacterium</taxon>
    </lineage>
</organism>
<dbReference type="InterPro" id="IPR053145">
    <property type="entry name" value="AB_hydrolase_Est10"/>
</dbReference>
<feature type="domain" description="Serine aminopeptidase S33" evidence="1">
    <location>
        <begin position="63"/>
        <end position="318"/>
    </location>
</feature>